<comment type="caution">
    <text evidence="2">The sequence shown here is derived from an EMBL/GenBank/DDBJ whole genome shotgun (WGS) entry which is preliminary data.</text>
</comment>
<feature type="transmembrane region" description="Helical" evidence="1">
    <location>
        <begin position="188"/>
        <end position="208"/>
    </location>
</feature>
<feature type="transmembrane region" description="Helical" evidence="1">
    <location>
        <begin position="51"/>
        <end position="70"/>
    </location>
</feature>
<reference evidence="2 3" key="1">
    <citation type="journal article" date="2024" name="IMA Fungus">
        <title>IMA Genome - F19 : A genome assembly and annotation guide to empower mycologists, including annotated draft genome sequences of Ceratocystis pirilliformis, Diaporthe australafricana, Fusarium ophioides, Paecilomyces lecythidis, and Sporothrix stenoceras.</title>
        <authorList>
            <person name="Aylward J."/>
            <person name="Wilson A.M."/>
            <person name="Visagie C.M."/>
            <person name="Spraker J."/>
            <person name="Barnes I."/>
            <person name="Buitendag C."/>
            <person name="Ceriani C."/>
            <person name="Del Mar Angel L."/>
            <person name="du Plessis D."/>
            <person name="Fuchs T."/>
            <person name="Gasser K."/>
            <person name="Kramer D."/>
            <person name="Li W."/>
            <person name="Munsamy K."/>
            <person name="Piso A."/>
            <person name="Price J.L."/>
            <person name="Sonnekus B."/>
            <person name="Thomas C."/>
            <person name="van der Nest A."/>
            <person name="van Dijk A."/>
            <person name="van Heerden A."/>
            <person name="van Vuuren N."/>
            <person name="Yilmaz N."/>
            <person name="Duong T.A."/>
            <person name="van der Merwe N.A."/>
            <person name="Wingfield M.J."/>
            <person name="Wingfield B.D."/>
        </authorList>
    </citation>
    <scope>NUCLEOTIDE SEQUENCE [LARGE SCALE GENOMIC DNA]</scope>
    <source>
        <strain evidence="2 3">CMW 12675</strain>
    </source>
</reference>
<dbReference type="InterPro" id="IPR022057">
    <property type="entry name" value="Chs7"/>
</dbReference>
<keyword evidence="3" id="KW-1185">Reference proteome</keyword>
<feature type="transmembrane region" description="Helical" evidence="1">
    <location>
        <begin position="112"/>
        <end position="140"/>
    </location>
</feature>
<dbReference type="PROSITE" id="PS51257">
    <property type="entry name" value="PROKAR_LIPOPROTEIN"/>
    <property type="match status" value="1"/>
</dbReference>
<dbReference type="EMBL" id="JAWDJO010000001">
    <property type="protein sequence ID" value="KAL1902146.1"/>
    <property type="molecule type" value="Genomic_DNA"/>
</dbReference>
<evidence type="ECO:0000313" key="3">
    <source>
        <dbReference type="Proteomes" id="UP001583280"/>
    </source>
</evidence>
<evidence type="ECO:0000256" key="1">
    <source>
        <dbReference type="SAM" id="Phobius"/>
    </source>
</evidence>
<evidence type="ECO:0008006" key="4">
    <source>
        <dbReference type="Google" id="ProtNLM"/>
    </source>
</evidence>
<organism evidence="2 3">
    <name type="scientific">Ceratocystis pirilliformis</name>
    <dbReference type="NCBI Taxonomy" id="259994"/>
    <lineage>
        <taxon>Eukaryota</taxon>
        <taxon>Fungi</taxon>
        <taxon>Dikarya</taxon>
        <taxon>Ascomycota</taxon>
        <taxon>Pezizomycotina</taxon>
        <taxon>Sordariomycetes</taxon>
        <taxon>Hypocreomycetidae</taxon>
        <taxon>Microascales</taxon>
        <taxon>Ceratocystidaceae</taxon>
        <taxon>Ceratocystis</taxon>
    </lineage>
</organism>
<protein>
    <recommendedName>
        <fullName evidence="4">Chitin synthase export chaperone</fullName>
    </recommendedName>
</protein>
<gene>
    <name evidence="2" type="ORF">Cpir12675_000045</name>
</gene>
<sequence>MTRFGDFDVFCQDSTLAVCNLMSKHHNQSGTWGGCELKGIPLSGGRHLGNLGVILLSAIAIVMTAFLILLSSRRKAAVGRIEMEVFLGGYAFIQFCEIFTIGSFPLNEKVRVFFTALHIGAIIATTWVLMLNAVVGYQILDDGTPVSVGLVFGSAAPLFLGTVYIAFDTGYSWTGYWDDSYSGSNRHIALYVLYQVAPLIFLAVYFVLETVLVVKVLEEWVPLIWLGGAVAFFALGQVFNYTISSSICNGTSGKIDGSMFETFFTMISVSLVWYFWTTITEDDWASSAYA</sequence>
<feature type="transmembrane region" description="Helical" evidence="1">
    <location>
        <begin position="146"/>
        <end position="167"/>
    </location>
</feature>
<accession>A0ABR3ZNC0</accession>
<dbReference type="PANTHER" id="PTHR35329">
    <property type="entry name" value="CHITIN SYNTHASE EXPORT CHAPERONE"/>
    <property type="match status" value="1"/>
</dbReference>
<proteinExistence type="predicted"/>
<dbReference type="Pfam" id="PF12271">
    <property type="entry name" value="Chs7"/>
    <property type="match status" value="1"/>
</dbReference>
<name>A0ABR3ZNC0_9PEZI</name>
<keyword evidence="1" id="KW-1133">Transmembrane helix</keyword>
<feature type="transmembrane region" description="Helical" evidence="1">
    <location>
        <begin position="255"/>
        <end position="276"/>
    </location>
</feature>
<dbReference type="PANTHER" id="PTHR35329:SF1">
    <property type="entry name" value="CHITIN SYNTHASE EXPORT CHAPERONE"/>
    <property type="match status" value="1"/>
</dbReference>
<keyword evidence="1" id="KW-0812">Transmembrane</keyword>
<keyword evidence="1" id="KW-0472">Membrane</keyword>
<evidence type="ECO:0000313" key="2">
    <source>
        <dbReference type="EMBL" id="KAL1902146.1"/>
    </source>
</evidence>
<dbReference type="Proteomes" id="UP001583280">
    <property type="component" value="Unassembled WGS sequence"/>
</dbReference>
<feature type="transmembrane region" description="Helical" evidence="1">
    <location>
        <begin position="220"/>
        <end position="243"/>
    </location>
</feature>